<evidence type="ECO:0000256" key="10">
    <source>
        <dbReference type="ARBA" id="ARBA00022801"/>
    </source>
</evidence>
<comment type="catalytic activity">
    <reaction evidence="1">
        <text>Exonucleolytic cleavage of poly(A) to 5'-AMP.</text>
        <dbReference type="EC" id="3.1.13.4"/>
    </reaction>
</comment>
<accession>A0A284RFR4</accession>
<evidence type="ECO:0000256" key="15">
    <source>
        <dbReference type="ARBA" id="ARBA00023158"/>
    </source>
</evidence>
<evidence type="ECO:0000256" key="13">
    <source>
        <dbReference type="ARBA" id="ARBA00022884"/>
    </source>
</evidence>
<keyword evidence="7" id="KW-0678">Repressor</keyword>
<keyword evidence="13" id="KW-0694">RNA-binding</keyword>
<evidence type="ECO:0000256" key="12">
    <source>
        <dbReference type="ARBA" id="ARBA00022845"/>
    </source>
</evidence>
<dbReference type="EC" id="3.1.13.4" evidence="5"/>
<evidence type="ECO:0000256" key="5">
    <source>
        <dbReference type="ARBA" id="ARBA00012161"/>
    </source>
</evidence>
<dbReference type="STRING" id="47428.A0A284RFR4"/>
<reference evidence="20" key="1">
    <citation type="journal article" date="2017" name="Nat. Ecol. Evol.">
        <title>Genome expansion and lineage-specific genetic innovations in the forest pathogenic fungi Armillaria.</title>
        <authorList>
            <person name="Sipos G."/>
            <person name="Prasanna A.N."/>
            <person name="Walter M.C."/>
            <person name="O'Connor E."/>
            <person name="Balint B."/>
            <person name="Krizsan K."/>
            <person name="Kiss B."/>
            <person name="Hess J."/>
            <person name="Varga T."/>
            <person name="Slot J."/>
            <person name="Riley R."/>
            <person name="Boka B."/>
            <person name="Rigling D."/>
            <person name="Barry K."/>
            <person name="Lee J."/>
            <person name="Mihaltcheva S."/>
            <person name="LaButti K."/>
            <person name="Lipzen A."/>
            <person name="Waldron R."/>
            <person name="Moloney N.M."/>
            <person name="Sperisen C."/>
            <person name="Kredics L."/>
            <person name="Vagvoelgyi C."/>
            <person name="Patrignani A."/>
            <person name="Fitzpatrick D."/>
            <person name="Nagy I."/>
            <person name="Doyle S."/>
            <person name="Anderson J.B."/>
            <person name="Grigoriev I.V."/>
            <person name="Gueldener U."/>
            <person name="Muensterkoetter M."/>
            <person name="Nagy L.G."/>
        </authorList>
    </citation>
    <scope>NUCLEOTIDE SEQUENCE [LARGE SCALE GENOMIC DNA]</scope>
    <source>
        <strain evidence="20">C18/9</strain>
    </source>
</reference>
<dbReference type="PANTHER" id="PTHR10797">
    <property type="entry name" value="CCR4-NOT TRANSCRIPTION COMPLEX SUBUNIT"/>
    <property type="match status" value="1"/>
</dbReference>
<keyword evidence="15" id="KW-0943">RNA-mediated gene silencing</keyword>
<evidence type="ECO:0000256" key="8">
    <source>
        <dbReference type="ARBA" id="ARBA00022722"/>
    </source>
</evidence>
<dbReference type="InterPro" id="IPR036397">
    <property type="entry name" value="RNaseH_sf"/>
</dbReference>
<keyword evidence="14" id="KW-0805">Transcription regulation</keyword>
<dbReference type="InterPro" id="IPR006941">
    <property type="entry name" value="RNase_CAF1"/>
</dbReference>
<keyword evidence="16" id="KW-0804">Transcription</keyword>
<comment type="similarity">
    <text evidence="4">Belongs to the CAF1 family.</text>
</comment>
<dbReference type="GO" id="GO:0031047">
    <property type="term" value="P:regulatory ncRNA-mediated gene silencing"/>
    <property type="evidence" value="ECO:0007669"/>
    <property type="project" value="UniProtKB-KW"/>
</dbReference>
<keyword evidence="17" id="KW-0539">Nucleus</keyword>
<evidence type="ECO:0000313" key="19">
    <source>
        <dbReference type="EMBL" id="SJL07592.1"/>
    </source>
</evidence>
<evidence type="ECO:0000256" key="4">
    <source>
        <dbReference type="ARBA" id="ARBA00008372"/>
    </source>
</evidence>
<dbReference type="GO" id="GO:0005737">
    <property type="term" value="C:cytoplasm"/>
    <property type="evidence" value="ECO:0007669"/>
    <property type="project" value="UniProtKB-SubCell"/>
</dbReference>
<evidence type="ECO:0000256" key="14">
    <source>
        <dbReference type="ARBA" id="ARBA00023015"/>
    </source>
</evidence>
<dbReference type="EMBL" id="FUEG01000008">
    <property type="protein sequence ID" value="SJL07592.1"/>
    <property type="molecule type" value="Genomic_DNA"/>
</dbReference>
<evidence type="ECO:0000256" key="3">
    <source>
        <dbReference type="ARBA" id="ARBA00004496"/>
    </source>
</evidence>
<dbReference type="OMA" id="IKFMMRA"/>
<protein>
    <recommendedName>
        <fullName evidence="5">poly(A)-specific ribonuclease</fullName>
        <ecNumber evidence="5">3.1.13.4</ecNumber>
    </recommendedName>
</protein>
<comment type="subcellular location">
    <subcellularLocation>
        <location evidence="3">Cytoplasm</location>
    </subcellularLocation>
    <subcellularLocation>
        <location evidence="2">Nucleus</location>
    </subcellularLocation>
</comment>
<evidence type="ECO:0000256" key="16">
    <source>
        <dbReference type="ARBA" id="ARBA00023163"/>
    </source>
</evidence>
<sequence length="361" mass="40240">MSRIREVWAPNLEAEMHSIREIIENYPYIAMDTEFPGVVARPIGNFKTSSDYHYQTMRCNVDLLKIIQVGITFADEDGNFPPETSTWQFNFRFSVKCAILSLCFPFDTEVDVFNYSDDMYAPDSIELLQKSGLDFQRHEEIGISPQDFAELMITSGMVLAPDTRWVSFHSGYDFGYFVKLLTAVSLPKTEEEFFDILRIWFPTVYDIKFMMRACKVLRGGLQDVADDLGVVRIGNSHTAGSDSLLTASTFFKMREMYFNDTIDDKEYSGKLYGFGQTFPLTNGLTDPGRGGATIAEREDRGTLASRDTHAQTPGQIAAGIAQTPVGMGIPMSIPTPLPNGAYGPLSANGPYMRTSLVGGGR</sequence>
<evidence type="ECO:0000256" key="17">
    <source>
        <dbReference type="ARBA" id="ARBA00023242"/>
    </source>
</evidence>
<feature type="compositionally biased region" description="Basic and acidic residues" evidence="18">
    <location>
        <begin position="295"/>
        <end position="309"/>
    </location>
</feature>
<evidence type="ECO:0000256" key="2">
    <source>
        <dbReference type="ARBA" id="ARBA00004123"/>
    </source>
</evidence>
<keyword evidence="9" id="KW-0479">Metal-binding</keyword>
<dbReference type="GO" id="GO:0004535">
    <property type="term" value="F:poly(A)-specific ribonuclease activity"/>
    <property type="evidence" value="ECO:0007669"/>
    <property type="project" value="UniProtKB-EC"/>
</dbReference>
<keyword evidence="10" id="KW-0378">Hydrolase</keyword>
<keyword evidence="12" id="KW-0810">Translation regulation</keyword>
<dbReference type="SUPFAM" id="SSF53098">
    <property type="entry name" value="Ribonuclease H-like"/>
    <property type="match status" value="1"/>
</dbReference>
<evidence type="ECO:0000313" key="20">
    <source>
        <dbReference type="Proteomes" id="UP000219338"/>
    </source>
</evidence>
<dbReference type="FunFam" id="3.30.420.10:FF:000005">
    <property type="entry name" value="CCR4-NOT transcription complex subunit 7"/>
    <property type="match status" value="1"/>
</dbReference>
<dbReference type="Proteomes" id="UP000219338">
    <property type="component" value="Unassembled WGS sequence"/>
</dbReference>
<dbReference type="GO" id="GO:0006417">
    <property type="term" value="P:regulation of translation"/>
    <property type="evidence" value="ECO:0007669"/>
    <property type="project" value="UniProtKB-KW"/>
</dbReference>
<dbReference type="Pfam" id="PF04857">
    <property type="entry name" value="CAF1"/>
    <property type="match status" value="1"/>
</dbReference>
<name>A0A284RFR4_ARMOS</name>
<feature type="region of interest" description="Disordered" evidence="18">
    <location>
        <begin position="285"/>
        <end position="311"/>
    </location>
</feature>
<evidence type="ECO:0000256" key="7">
    <source>
        <dbReference type="ARBA" id="ARBA00022491"/>
    </source>
</evidence>
<gene>
    <name evidence="19" type="ORF">ARMOST_10942</name>
</gene>
<dbReference type="GO" id="GO:0005634">
    <property type="term" value="C:nucleus"/>
    <property type="evidence" value="ECO:0007669"/>
    <property type="project" value="UniProtKB-SubCell"/>
</dbReference>
<dbReference type="GO" id="GO:0046872">
    <property type="term" value="F:metal ion binding"/>
    <property type="evidence" value="ECO:0007669"/>
    <property type="project" value="UniProtKB-KW"/>
</dbReference>
<evidence type="ECO:0000256" key="6">
    <source>
        <dbReference type="ARBA" id="ARBA00022490"/>
    </source>
</evidence>
<evidence type="ECO:0000256" key="18">
    <source>
        <dbReference type="SAM" id="MobiDB-lite"/>
    </source>
</evidence>
<keyword evidence="8" id="KW-0540">Nuclease</keyword>
<dbReference type="InterPro" id="IPR012337">
    <property type="entry name" value="RNaseH-like_sf"/>
</dbReference>
<evidence type="ECO:0000256" key="1">
    <source>
        <dbReference type="ARBA" id="ARBA00001663"/>
    </source>
</evidence>
<evidence type="ECO:0000256" key="9">
    <source>
        <dbReference type="ARBA" id="ARBA00022723"/>
    </source>
</evidence>
<dbReference type="InterPro" id="IPR039637">
    <property type="entry name" value="CNOT7/CNOT8/Pop2"/>
</dbReference>
<keyword evidence="20" id="KW-1185">Reference proteome</keyword>
<proteinExistence type="inferred from homology"/>
<dbReference type="OrthoDB" id="1164111at2759"/>
<dbReference type="GO" id="GO:0030014">
    <property type="term" value="C:CCR4-NOT complex"/>
    <property type="evidence" value="ECO:0007669"/>
    <property type="project" value="InterPro"/>
</dbReference>
<evidence type="ECO:0000256" key="11">
    <source>
        <dbReference type="ARBA" id="ARBA00022839"/>
    </source>
</evidence>
<dbReference type="GO" id="GO:0003723">
    <property type="term" value="F:RNA binding"/>
    <property type="evidence" value="ECO:0007669"/>
    <property type="project" value="UniProtKB-KW"/>
</dbReference>
<organism evidence="19 20">
    <name type="scientific">Armillaria ostoyae</name>
    <name type="common">Armillaria root rot fungus</name>
    <dbReference type="NCBI Taxonomy" id="47428"/>
    <lineage>
        <taxon>Eukaryota</taxon>
        <taxon>Fungi</taxon>
        <taxon>Dikarya</taxon>
        <taxon>Basidiomycota</taxon>
        <taxon>Agaricomycotina</taxon>
        <taxon>Agaricomycetes</taxon>
        <taxon>Agaricomycetidae</taxon>
        <taxon>Agaricales</taxon>
        <taxon>Marasmiineae</taxon>
        <taxon>Physalacriaceae</taxon>
        <taxon>Armillaria</taxon>
    </lineage>
</organism>
<dbReference type="AlphaFoldDB" id="A0A284RFR4"/>
<keyword evidence="11" id="KW-0269">Exonuclease</keyword>
<keyword evidence="6" id="KW-0963">Cytoplasm</keyword>
<dbReference type="Gene3D" id="3.30.420.10">
    <property type="entry name" value="Ribonuclease H-like superfamily/Ribonuclease H"/>
    <property type="match status" value="1"/>
</dbReference>